<dbReference type="OrthoDB" id="9788285at2"/>
<dbReference type="NCBIfam" id="NF001454">
    <property type="entry name" value="PRK00315.1"/>
    <property type="match status" value="1"/>
</dbReference>
<keyword evidence="9 11" id="KW-0406">Ion transport</keyword>
<evidence type="ECO:0000256" key="11">
    <source>
        <dbReference type="HAMAP-Rule" id="MF_00276"/>
    </source>
</evidence>
<keyword evidence="6 11" id="KW-0067">ATP-binding</keyword>
<evidence type="ECO:0000256" key="4">
    <source>
        <dbReference type="ARBA" id="ARBA00022692"/>
    </source>
</evidence>
<evidence type="ECO:0000256" key="9">
    <source>
        <dbReference type="ARBA" id="ARBA00023065"/>
    </source>
</evidence>
<comment type="similarity">
    <text evidence="11">Belongs to the KdpC family.</text>
</comment>
<dbReference type="PANTHER" id="PTHR30042">
    <property type="entry name" value="POTASSIUM-TRANSPORTING ATPASE C CHAIN"/>
    <property type="match status" value="1"/>
</dbReference>
<dbReference type="PIRSF" id="PIRSF001296">
    <property type="entry name" value="K_ATPase_KdpC"/>
    <property type="match status" value="1"/>
</dbReference>
<keyword evidence="1 11" id="KW-0813">Transport</keyword>
<proteinExistence type="inferred from homology"/>
<evidence type="ECO:0000256" key="10">
    <source>
        <dbReference type="ARBA" id="ARBA00023136"/>
    </source>
</evidence>
<dbReference type="PANTHER" id="PTHR30042:SF2">
    <property type="entry name" value="POTASSIUM-TRANSPORTING ATPASE KDPC SUBUNIT"/>
    <property type="match status" value="1"/>
</dbReference>
<dbReference type="Pfam" id="PF02669">
    <property type="entry name" value="KdpC"/>
    <property type="match status" value="1"/>
</dbReference>
<sequence>MTTQLRSAATLVAVFTMMLGLAYPLAMTGFAGAVFPEQAAGSLVERDGRIVGSALVGQAFSGPGYLHPRPSAAGGGYDASASGGSNLGPTSERLRERLATDSAALRAQYGVSTLPADAATMSASGLDPHVSPHYARIQAARIAEARGMAREDVLRLIDLAEEGRTFGFLGEPRVNVLSVNLALDEMAAGRDGG</sequence>
<dbReference type="GO" id="GO:0008556">
    <property type="term" value="F:P-type potassium transmembrane transporter activity"/>
    <property type="evidence" value="ECO:0007669"/>
    <property type="project" value="InterPro"/>
</dbReference>
<evidence type="ECO:0000256" key="8">
    <source>
        <dbReference type="ARBA" id="ARBA00022989"/>
    </source>
</evidence>
<keyword evidence="3 11" id="KW-0633">Potassium transport</keyword>
<dbReference type="GO" id="GO:0005524">
    <property type="term" value="F:ATP binding"/>
    <property type="evidence" value="ECO:0007669"/>
    <property type="project" value="UniProtKB-UniRule"/>
</dbReference>
<keyword evidence="10 11" id="KW-0472">Membrane</keyword>
<keyword evidence="8 11" id="KW-1133">Transmembrane helix</keyword>
<comment type="caution">
    <text evidence="13">The sequence shown here is derived from an EMBL/GenBank/DDBJ whole genome shotgun (WGS) entry which is preliminary data.</text>
</comment>
<keyword evidence="2 11" id="KW-1003">Cell membrane</keyword>
<evidence type="ECO:0000256" key="1">
    <source>
        <dbReference type="ARBA" id="ARBA00022448"/>
    </source>
</evidence>
<gene>
    <name evidence="11" type="primary">kdpC</name>
    <name evidence="13" type="ORF">LA66_19610</name>
</gene>
<keyword evidence="7 11" id="KW-0630">Potassium</keyword>
<dbReference type="NCBIfam" id="TIGR00681">
    <property type="entry name" value="kdpC"/>
    <property type="match status" value="1"/>
</dbReference>
<evidence type="ECO:0000256" key="2">
    <source>
        <dbReference type="ARBA" id="ARBA00022475"/>
    </source>
</evidence>
<accession>A0A0B1Q2S7</accession>
<protein>
    <recommendedName>
        <fullName evidence="11">Potassium-transporting ATPase KdpC subunit</fullName>
    </recommendedName>
    <alternativeName>
        <fullName evidence="11">ATP phosphohydrolase [potassium-transporting] C chain</fullName>
    </alternativeName>
    <alternativeName>
        <fullName evidence="11">Potassium-binding and translocating subunit C</fullName>
    </alternativeName>
    <alternativeName>
        <fullName evidence="11">Potassium-translocating ATPase C chain</fullName>
    </alternativeName>
</protein>
<evidence type="ECO:0000256" key="12">
    <source>
        <dbReference type="SAM" id="MobiDB-lite"/>
    </source>
</evidence>
<evidence type="ECO:0000313" key="14">
    <source>
        <dbReference type="Proteomes" id="UP000030826"/>
    </source>
</evidence>
<dbReference type="STRING" id="370622.LA66_19610"/>
<organism evidence="13 14">
    <name type="scientific">Aureimonas altamirensis</name>
    <dbReference type="NCBI Taxonomy" id="370622"/>
    <lineage>
        <taxon>Bacteria</taxon>
        <taxon>Pseudomonadati</taxon>
        <taxon>Pseudomonadota</taxon>
        <taxon>Alphaproteobacteria</taxon>
        <taxon>Hyphomicrobiales</taxon>
        <taxon>Aurantimonadaceae</taxon>
        <taxon>Aureimonas</taxon>
    </lineage>
</organism>
<evidence type="ECO:0000256" key="3">
    <source>
        <dbReference type="ARBA" id="ARBA00022538"/>
    </source>
</evidence>
<comment type="subunit">
    <text evidence="11">The system is composed of three essential subunits: KdpA, KdpB and KdpC.</text>
</comment>
<dbReference type="Proteomes" id="UP000030826">
    <property type="component" value="Unassembled WGS sequence"/>
</dbReference>
<dbReference type="EMBL" id="JRFJ01000007">
    <property type="protein sequence ID" value="KHJ53217.1"/>
    <property type="molecule type" value="Genomic_DNA"/>
</dbReference>
<dbReference type="InterPro" id="IPR003820">
    <property type="entry name" value="KdpC"/>
</dbReference>
<evidence type="ECO:0000256" key="5">
    <source>
        <dbReference type="ARBA" id="ARBA00022741"/>
    </source>
</evidence>
<keyword evidence="4 11" id="KW-0812">Transmembrane</keyword>
<name>A0A0B1Q2S7_9HYPH</name>
<dbReference type="GO" id="GO:0005886">
    <property type="term" value="C:plasma membrane"/>
    <property type="evidence" value="ECO:0007669"/>
    <property type="project" value="UniProtKB-SubCell"/>
</dbReference>
<comment type="subcellular location">
    <subcellularLocation>
        <location evidence="11">Cell membrane</location>
        <topology evidence="11">Single-pass membrane protein</topology>
    </subcellularLocation>
</comment>
<dbReference type="RefSeq" id="WP_039195847.1">
    <property type="nucleotide sequence ID" value="NZ_JRFJ01000007.1"/>
</dbReference>
<evidence type="ECO:0000313" key="13">
    <source>
        <dbReference type="EMBL" id="KHJ53217.1"/>
    </source>
</evidence>
<comment type="function">
    <text evidence="11">Part of the high-affinity ATP-driven potassium transport (or Kdp) system, which catalyzes the hydrolysis of ATP coupled with the electrogenic transport of potassium into the cytoplasm. This subunit acts as a catalytic chaperone that increases the ATP-binding affinity of the ATP-hydrolyzing subunit KdpB by the formation of a transient KdpB/KdpC/ATP ternary complex.</text>
</comment>
<dbReference type="AlphaFoldDB" id="A0A0B1Q2S7"/>
<keyword evidence="5 11" id="KW-0547">Nucleotide-binding</keyword>
<evidence type="ECO:0000256" key="6">
    <source>
        <dbReference type="ARBA" id="ARBA00022840"/>
    </source>
</evidence>
<feature type="region of interest" description="Disordered" evidence="12">
    <location>
        <begin position="71"/>
        <end position="90"/>
    </location>
</feature>
<evidence type="ECO:0000256" key="7">
    <source>
        <dbReference type="ARBA" id="ARBA00022958"/>
    </source>
</evidence>
<dbReference type="HAMAP" id="MF_00276">
    <property type="entry name" value="KdpC"/>
    <property type="match status" value="1"/>
</dbReference>
<reference evidence="13 14" key="1">
    <citation type="submission" date="2014-09" db="EMBL/GenBank/DDBJ databases">
        <title>Isolation and characterization of Aurantimonas altamirensis ON-56566 from clinical sample following a dog bite.</title>
        <authorList>
            <person name="Eshaghi A."/>
            <person name="Li A."/>
            <person name="Shahinas D."/>
            <person name="Bahn P."/>
            <person name="Kus J.V."/>
            <person name="Patel S.N."/>
        </authorList>
    </citation>
    <scope>NUCLEOTIDE SEQUENCE [LARGE SCALE GENOMIC DNA]</scope>
    <source>
        <strain evidence="13 14">ON-56566</strain>
    </source>
</reference>